<dbReference type="InterPro" id="IPR010502">
    <property type="entry name" value="Carb-bd_dom_fam9"/>
</dbReference>
<dbReference type="EMBL" id="SWBO01000004">
    <property type="protein sequence ID" value="TKC01521.1"/>
    <property type="molecule type" value="Genomic_DNA"/>
</dbReference>
<organism evidence="2 3">
    <name type="scientific">Pedobacter cryotolerans</name>
    <dbReference type="NCBI Taxonomy" id="2571270"/>
    <lineage>
        <taxon>Bacteria</taxon>
        <taxon>Pseudomonadati</taxon>
        <taxon>Bacteroidota</taxon>
        <taxon>Sphingobacteriia</taxon>
        <taxon>Sphingobacteriales</taxon>
        <taxon>Sphingobacteriaceae</taxon>
        <taxon>Pedobacter</taxon>
    </lineage>
</organism>
<reference evidence="2 3" key="1">
    <citation type="submission" date="2019-04" db="EMBL/GenBank/DDBJ databases">
        <title>Pedobacter sp. AR-2-6 sp. nov., isolated from Arctic soil.</title>
        <authorList>
            <person name="Dahal R.H."/>
            <person name="Kim D.-U."/>
        </authorList>
    </citation>
    <scope>NUCLEOTIDE SEQUENCE [LARGE SCALE GENOMIC DNA]</scope>
    <source>
        <strain evidence="2 3">AR-2-6</strain>
    </source>
</reference>
<keyword evidence="3" id="KW-1185">Reference proteome</keyword>
<dbReference type="Proteomes" id="UP000310477">
    <property type="component" value="Unassembled WGS sequence"/>
</dbReference>
<proteinExistence type="predicted"/>
<dbReference type="GO" id="GO:0030246">
    <property type="term" value="F:carbohydrate binding"/>
    <property type="evidence" value="ECO:0007669"/>
    <property type="project" value="InterPro"/>
</dbReference>
<feature type="domain" description="Carbohydrate-binding" evidence="1">
    <location>
        <begin position="25"/>
        <end position="211"/>
    </location>
</feature>
<dbReference type="SUPFAM" id="SSF49344">
    <property type="entry name" value="CBD9-like"/>
    <property type="match status" value="1"/>
</dbReference>
<dbReference type="GO" id="GO:0004553">
    <property type="term" value="F:hydrolase activity, hydrolyzing O-glycosyl compounds"/>
    <property type="evidence" value="ECO:0007669"/>
    <property type="project" value="InterPro"/>
</dbReference>
<gene>
    <name evidence="2" type="ORF">FA045_09830</name>
</gene>
<accession>A0A4U1C7S8</accession>
<evidence type="ECO:0000259" key="1">
    <source>
        <dbReference type="Pfam" id="PF16011"/>
    </source>
</evidence>
<dbReference type="GO" id="GO:0016052">
    <property type="term" value="P:carbohydrate catabolic process"/>
    <property type="evidence" value="ECO:0007669"/>
    <property type="project" value="InterPro"/>
</dbReference>
<dbReference type="Gene3D" id="2.60.40.1190">
    <property type="match status" value="1"/>
</dbReference>
<evidence type="ECO:0000313" key="2">
    <source>
        <dbReference type="EMBL" id="TKC01521.1"/>
    </source>
</evidence>
<comment type="caution">
    <text evidence="2">The sequence shown here is derived from an EMBL/GenBank/DDBJ whole genome shotgun (WGS) entry which is preliminary data.</text>
</comment>
<dbReference type="Pfam" id="PF16011">
    <property type="entry name" value="CBM9_2"/>
    <property type="match status" value="1"/>
</dbReference>
<sequence length="212" mass="24362">MRIPFIKSISRNTEIEEVGQLLDTLPQSLISNQLWATFESNCETHFVIAHTGDTIALKFFVKEDVIKVNTHQTNGRVHKDNCVEFFVCFGEQNHYYNIELNCTGICLVGVGEGRLNRVLLEDKLIAKVKTYIKINTAPKNTSTKYMWEITAIIPIEVFEAHKLESFHQIKGAGNFFKCGDDLPQPHFYSWNKIESTKIDFHLPQFFGELAFD</sequence>
<dbReference type="OrthoDB" id="9801646at2"/>
<name>A0A4U1C7S8_9SPHI</name>
<evidence type="ECO:0000313" key="3">
    <source>
        <dbReference type="Proteomes" id="UP000310477"/>
    </source>
</evidence>
<dbReference type="AlphaFoldDB" id="A0A4U1C7S8"/>
<protein>
    <recommendedName>
        <fullName evidence="1">Carbohydrate-binding domain-containing protein</fullName>
    </recommendedName>
</protein>
<dbReference type="RefSeq" id="WP_136876888.1">
    <property type="nucleotide sequence ID" value="NZ_SWBO01000004.1"/>
</dbReference>
<dbReference type="CDD" id="cd09620">
    <property type="entry name" value="CBM9_like_3"/>
    <property type="match status" value="1"/>
</dbReference>